<evidence type="ECO:0000256" key="1">
    <source>
        <dbReference type="ARBA" id="ARBA00004328"/>
    </source>
</evidence>
<dbReference type="SUPFAM" id="SSF56563">
    <property type="entry name" value="Major capsid protein gp5"/>
    <property type="match status" value="1"/>
</dbReference>
<dbReference type="Gene3D" id="3.30.2320.10">
    <property type="entry name" value="hypothetical protein PF0899 domain"/>
    <property type="match status" value="1"/>
</dbReference>
<gene>
    <name evidence="3" type="ORF">MGALJ_39530</name>
</gene>
<dbReference type="AlphaFoldDB" id="A0A9W4FGR1"/>
<comment type="subcellular location">
    <subcellularLocation>
        <location evidence="1">Virion</location>
    </subcellularLocation>
</comment>
<accession>A0A9W4FGR1</accession>
<evidence type="ECO:0000313" key="3">
    <source>
        <dbReference type="EMBL" id="BBY94284.1"/>
    </source>
</evidence>
<feature type="domain" description="Phage capsid-like C-terminal" evidence="2">
    <location>
        <begin position="38"/>
        <end position="266"/>
    </location>
</feature>
<name>A0A9W4FGR1_9MYCO</name>
<dbReference type="InterPro" id="IPR054612">
    <property type="entry name" value="Phage_capsid-like_C"/>
</dbReference>
<organism evidence="3 4">
    <name type="scientific">Mycobacterium gallinarum</name>
    <dbReference type="NCBI Taxonomy" id="39689"/>
    <lineage>
        <taxon>Bacteria</taxon>
        <taxon>Bacillati</taxon>
        <taxon>Actinomycetota</taxon>
        <taxon>Actinomycetes</taxon>
        <taxon>Mycobacteriales</taxon>
        <taxon>Mycobacteriaceae</taxon>
        <taxon>Mycobacterium</taxon>
    </lineage>
</organism>
<protein>
    <recommendedName>
        <fullName evidence="2">Phage capsid-like C-terminal domain-containing protein</fullName>
    </recommendedName>
</protein>
<reference evidence="3 4" key="1">
    <citation type="journal article" date="2019" name="Emerg. Microbes Infect.">
        <title>Comprehensive subspecies identification of 175 nontuberculous mycobacteria species based on 7547 genomic profiles.</title>
        <authorList>
            <person name="Matsumoto Y."/>
            <person name="Kinjo T."/>
            <person name="Motooka D."/>
            <person name="Nabeya D."/>
            <person name="Jung N."/>
            <person name="Uechi K."/>
            <person name="Horii T."/>
            <person name="Iida T."/>
            <person name="Fujita J."/>
            <person name="Nakamura S."/>
        </authorList>
    </citation>
    <scope>NUCLEOTIDE SEQUENCE [LARGE SCALE GENOMIC DNA]</scope>
    <source>
        <strain evidence="3 4">JCM 6399</strain>
    </source>
</reference>
<dbReference type="Pfam" id="PF05065">
    <property type="entry name" value="Phage_capsid"/>
    <property type="match status" value="1"/>
</dbReference>
<sequence>MDVRGVAPKDIVSQALILQCSTIAGAVDGDAPSVLVPYVSFEDQPGFVAEGTPIPESDPEDTQVQIFTGKVAILVPVSREQMGQPDASALLSSAAREAVIRKANRAFLTQAAPVAPAATPPAGILTGVTEEADDIETAGSLDPVVDAIAKIEADGGQASNILVHPNGWAQLSKMKLAADSAQTLLGAGSAPSTAPARALLNVPVLVDKDVPEDQLVVLDKRAILSVSGPVLLAQSSEWLFNYDSMALRITWRFGAKVAKPDRLVVVPLTAGV</sequence>
<dbReference type="KEGG" id="mgau:MGALJ_39530"/>
<dbReference type="NCBIfam" id="TIGR01554">
    <property type="entry name" value="major_cap_HK97"/>
    <property type="match status" value="1"/>
</dbReference>
<dbReference type="InterPro" id="IPR024455">
    <property type="entry name" value="Phage_capsid"/>
</dbReference>
<evidence type="ECO:0000259" key="2">
    <source>
        <dbReference type="Pfam" id="PF05065"/>
    </source>
</evidence>
<dbReference type="Proteomes" id="UP000465785">
    <property type="component" value="Chromosome"/>
</dbReference>
<dbReference type="Gene3D" id="3.30.2400.10">
    <property type="entry name" value="Major capsid protein gp5"/>
    <property type="match status" value="1"/>
</dbReference>
<keyword evidence="4" id="KW-1185">Reference proteome</keyword>
<evidence type="ECO:0000313" key="4">
    <source>
        <dbReference type="Proteomes" id="UP000465785"/>
    </source>
</evidence>
<proteinExistence type="predicted"/>
<dbReference type="EMBL" id="AP022601">
    <property type="protein sequence ID" value="BBY94284.1"/>
    <property type="molecule type" value="Genomic_DNA"/>
</dbReference>